<sequence length="675" mass="76323">MILIILGLIASSNAHRYNQTFSPDTGPCENFYEYVCYPRGNNPDDYFVAMLRRNLLDDQLRTLLNSDDKILNAIVHETAEVGSISPGDLHKKTVHNRFSKRDLPSAPSIPKSKESVLRDLIGSNGPLHSHVRMVLSKMLLGKDTFPDDIENDLYRMFDLISNEFDTAVSQSEKLTSSQKDCFSNKLDPFVPEFGMFDVVRDQQIIDTYFHIAQITIWERYQMMDSNSSHIERLHFLEQSASLAWRRLRATYATYFTDKYANDTWVYNIESVSFQPYILRAAAVDVPVGFKYGFIGTVMAEKLNSILHSCLIPEETQRRHPRFPDLEHDAGNSNESENAKFVHTSILVQSGVETRVQFEPTISIPSLSTATSGSVEQQIRSTTMLPKNKIQTQNTMMNELELDQLLPIVTSRPPVLKKDKKIEKVKTTVTPKSRTKSPPRTKMLNRTLSEKHSHPITSTAANTPPAIFKSVGSMSSLRSTSQQEPTTSSHPSSEASIQVVTSLDPKNTSSESFAPEATTISTHVEDSSKNAETLESNDKIQPYLKTRSTSPAETPFTTTAATNYESTAGTPCYCPERTSHKLCDSEISQIVYNVIQKARRHPVLYPLTKAKRFSETTFNDREWYFIGFAARLCNEKTSPGEQRLHTLLRQTPHFDNLFQCVNNRPLCTCDTCVHIF</sequence>
<proteinExistence type="predicted"/>
<feature type="compositionally biased region" description="Low complexity" evidence="1">
    <location>
        <begin position="547"/>
        <end position="560"/>
    </location>
</feature>
<dbReference type="Proteomes" id="UP001175271">
    <property type="component" value="Unassembled WGS sequence"/>
</dbReference>
<reference evidence="2" key="1">
    <citation type="submission" date="2023-06" db="EMBL/GenBank/DDBJ databases">
        <title>Genomic analysis of the entomopathogenic nematode Steinernema hermaphroditum.</title>
        <authorList>
            <person name="Schwarz E.M."/>
            <person name="Heppert J.K."/>
            <person name="Baniya A."/>
            <person name="Schwartz H.T."/>
            <person name="Tan C.-H."/>
            <person name="Antoshechkin I."/>
            <person name="Sternberg P.W."/>
            <person name="Goodrich-Blair H."/>
            <person name="Dillman A.R."/>
        </authorList>
    </citation>
    <scope>NUCLEOTIDE SEQUENCE</scope>
    <source>
        <strain evidence="2">PS9179</strain>
        <tissue evidence="2">Whole animal</tissue>
    </source>
</reference>
<dbReference type="AlphaFoldDB" id="A0AA39GVZ3"/>
<comment type="caution">
    <text evidence="2">The sequence shown here is derived from an EMBL/GenBank/DDBJ whole genome shotgun (WGS) entry which is preliminary data.</text>
</comment>
<dbReference type="EMBL" id="JAUCMV010000005">
    <property type="protein sequence ID" value="KAK0394506.1"/>
    <property type="molecule type" value="Genomic_DNA"/>
</dbReference>
<organism evidence="2 3">
    <name type="scientific">Steinernema hermaphroditum</name>
    <dbReference type="NCBI Taxonomy" id="289476"/>
    <lineage>
        <taxon>Eukaryota</taxon>
        <taxon>Metazoa</taxon>
        <taxon>Ecdysozoa</taxon>
        <taxon>Nematoda</taxon>
        <taxon>Chromadorea</taxon>
        <taxon>Rhabditida</taxon>
        <taxon>Tylenchina</taxon>
        <taxon>Panagrolaimomorpha</taxon>
        <taxon>Strongyloidoidea</taxon>
        <taxon>Steinernematidae</taxon>
        <taxon>Steinernema</taxon>
    </lineage>
</organism>
<accession>A0AA39GVZ3</accession>
<evidence type="ECO:0000313" key="2">
    <source>
        <dbReference type="EMBL" id="KAK0394506.1"/>
    </source>
</evidence>
<evidence type="ECO:0000313" key="3">
    <source>
        <dbReference type="Proteomes" id="UP001175271"/>
    </source>
</evidence>
<feature type="region of interest" description="Disordered" evidence="1">
    <location>
        <begin position="426"/>
        <end position="560"/>
    </location>
</feature>
<protein>
    <submittedName>
        <fullName evidence="2">Uncharacterized protein</fullName>
    </submittedName>
</protein>
<feature type="compositionally biased region" description="Polar residues" evidence="1">
    <location>
        <begin position="471"/>
        <end position="521"/>
    </location>
</feature>
<name>A0AA39GVZ3_9BILA</name>
<gene>
    <name evidence="2" type="ORF">QR680_000777</name>
</gene>
<keyword evidence="3" id="KW-1185">Reference proteome</keyword>
<evidence type="ECO:0000256" key="1">
    <source>
        <dbReference type="SAM" id="MobiDB-lite"/>
    </source>
</evidence>